<comment type="subcellular location">
    <subcellularLocation>
        <location evidence="1">Cell membrane</location>
        <topology evidence="1">Multi-pass membrane protein</topology>
    </subcellularLocation>
</comment>
<keyword evidence="5 7" id="KW-1133">Transmembrane helix</keyword>
<feature type="transmembrane region" description="Helical" evidence="7">
    <location>
        <begin position="224"/>
        <end position="247"/>
    </location>
</feature>
<feature type="transmembrane region" description="Helical" evidence="7">
    <location>
        <begin position="198"/>
        <end position="217"/>
    </location>
</feature>
<proteinExistence type="inferred from homology"/>
<keyword evidence="6 7" id="KW-0472">Membrane</keyword>
<feature type="transmembrane region" description="Helical" evidence="7">
    <location>
        <begin position="77"/>
        <end position="99"/>
    </location>
</feature>
<reference evidence="8 9" key="1">
    <citation type="submission" date="2018-09" db="EMBL/GenBank/DDBJ databases">
        <title>Comparative genomics of Leucobacter spp.</title>
        <authorList>
            <person name="Reis A.C."/>
            <person name="Kolvenbach B.A."/>
            <person name="Corvini P.F.X."/>
            <person name="Nunes O.C."/>
        </authorList>
    </citation>
    <scope>NUCLEOTIDE SEQUENCE [LARGE SCALE GENOMIC DNA]</scope>
    <source>
        <strain evidence="8 9">TAN 31504</strain>
    </source>
</reference>
<evidence type="ECO:0000256" key="2">
    <source>
        <dbReference type="ARBA" id="ARBA00006386"/>
    </source>
</evidence>
<evidence type="ECO:0000256" key="7">
    <source>
        <dbReference type="SAM" id="Phobius"/>
    </source>
</evidence>
<evidence type="ECO:0000256" key="3">
    <source>
        <dbReference type="ARBA" id="ARBA00022475"/>
    </source>
</evidence>
<feature type="transmembrane region" description="Helical" evidence="7">
    <location>
        <begin position="111"/>
        <end position="133"/>
    </location>
</feature>
<dbReference type="Pfam" id="PF03773">
    <property type="entry name" value="ArsP_1"/>
    <property type="match status" value="1"/>
</dbReference>
<keyword evidence="9" id="KW-1185">Reference proteome</keyword>
<accession>A0ABS1SH51</accession>
<evidence type="ECO:0000256" key="4">
    <source>
        <dbReference type="ARBA" id="ARBA00022692"/>
    </source>
</evidence>
<feature type="transmembrane region" description="Helical" evidence="7">
    <location>
        <begin position="295"/>
        <end position="313"/>
    </location>
</feature>
<evidence type="ECO:0000256" key="1">
    <source>
        <dbReference type="ARBA" id="ARBA00004651"/>
    </source>
</evidence>
<feature type="transmembrane region" description="Helical" evidence="7">
    <location>
        <begin position="42"/>
        <end position="65"/>
    </location>
</feature>
<evidence type="ECO:0000313" key="8">
    <source>
        <dbReference type="EMBL" id="MBL3679899.1"/>
    </source>
</evidence>
<feature type="transmembrane region" description="Helical" evidence="7">
    <location>
        <begin position="140"/>
        <end position="158"/>
    </location>
</feature>
<evidence type="ECO:0000256" key="6">
    <source>
        <dbReference type="ARBA" id="ARBA00023136"/>
    </source>
</evidence>
<gene>
    <name evidence="8" type="ORF">D3230_11470</name>
</gene>
<name>A0ABS1SH51_9MICO</name>
<sequence>MAGGATVLALIAVRAILPGDAPWLPAAASDLVTLALAVFVESLPFVILGTLLSIGVQVWLPAGALERLLPRRPWPRRVVLSLCGVVLPVCECGNVPLARGLIQRGFSPAEAITFLLAAPILNPVTILTTAHAFGWDSWVLIARIGGGFVIANLLGWWLSAHPQPRDLLAPGFRAACDHAHAPSGSRIARSADSFLTELSQLMPALAFGSLLAGAIQVGVPRSVLIALGAHPLWSVLALLALGFVISLCSNVDAFFILSLSAAFLPGSIVAFLLFGAMMDVKMVALLRTTFTGRTIALLGGTAAACAAAIGWGMNLVA</sequence>
<comment type="similarity">
    <text evidence="2">Belongs to the UPF0718 family.</text>
</comment>
<feature type="transmembrane region" description="Helical" evidence="7">
    <location>
        <begin position="253"/>
        <end position="274"/>
    </location>
</feature>
<protein>
    <submittedName>
        <fullName evidence="8">Permease</fullName>
    </submittedName>
</protein>
<keyword evidence="3" id="KW-1003">Cell membrane</keyword>
<keyword evidence="4 7" id="KW-0812">Transmembrane</keyword>
<organism evidence="8 9">
    <name type="scientific">Leucobacter chromiireducens subsp. solipictus</name>
    <dbReference type="NCBI Taxonomy" id="398235"/>
    <lineage>
        <taxon>Bacteria</taxon>
        <taxon>Bacillati</taxon>
        <taxon>Actinomycetota</taxon>
        <taxon>Actinomycetes</taxon>
        <taxon>Micrococcales</taxon>
        <taxon>Microbacteriaceae</taxon>
        <taxon>Leucobacter</taxon>
    </lineage>
</organism>
<dbReference type="InterPro" id="IPR052923">
    <property type="entry name" value="UPF0718"/>
</dbReference>
<evidence type="ECO:0000313" key="9">
    <source>
        <dbReference type="Proteomes" id="UP001645859"/>
    </source>
</evidence>
<dbReference type="PANTHER" id="PTHR34184">
    <property type="entry name" value="UPF0718 PROTEIN YCGR"/>
    <property type="match status" value="1"/>
</dbReference>
<evidence type="ECO:0000256" key="5">
    <source>
        <dbReference type="ARBA" id="ARBA00022989"/>
    </source>
</evidence>
<comment type="caution">
    <text evidence="8">The sequence shown here is derived from an EMBL/GenBank/DDBJ whole genome shotgun (WGS) entry which is preliminary data.</text>
</comment>
<dbReference type="EMBL" id="QYAC01000006">
    <property type="protein sequence ID" value="MBL3679899.1"/>
    <property type="molecule type" value="Genomic_DNA"/>
</dbReference>
<dbReference type="InterPro" id="IPR005524">
    <property type="entry name" value="DUF318"/>
</dbReference>
<dbReference type="Proteomes" id="UP001645859">
    <property type="component" value="Unassembled WGS sequence"/>
</dbReference>
<dbReference type="PANTHER" id="PTHR34184:SF4">
    <property type="entry name" value="UPF0718 PROTEIN YCGR"/>
    <property type="match status" value="1"/>
</dbReference>